<dbReference type="CDD" id="cd09346">
    <property type="entry name" value="LIM3_FHL"/>
    <property type="match status" value="1"/>
</dbReference>
<keyword evidence="5 6" id="KW-0440">LIM domain</keyword>
<dbReference type="PROSITE" id="PS50023">
    <property type="entry name" value="LIM_DOMAIN_2"/>
    <property type="match status" value="2"/>
</dbReference>
<dbReference type="GO" id="GO:0030018">
    <property type="term" value="C:Z disc"/>
    <property type="evidence" value="ECO:0007669"/>
    <property type="project" value="TreeGrafter"/>
</dbReference>
<reference evidence="8" key="1">
    <citation type="submission" date="2025-08" db="UniProtKB">
        <authorList>
            <consortium name="Ensembl"/>
        </authorList>
    </citation>
    <scope>IDENTIFICATION</scope>
</reference>
<feature type="domain" description="LIM zinc-binding" evidence="7">
    <location>
        <begin position="42"/>
        <end position="101"/>
    </location>
</feature>
<dbReference type="AlphaFoldDB" id="A0A672KGR6"/>
<sequence length="161" mass="17974">QPGIHSRLIFESLDQQTVVKHVFLLRKDALVCNDCYCNEFSSKCAACGKTSLVQGGVTYRDEPWHKECFLCTACKVQLAGQPFTTRGEDPYCVKCFSNLYAQKCSACDKPITGFGEGKYISFEERQWHQPCFKCSECSVSLVGAGFFPDGTKIFCKSCNAK</sequence>
<proteinExistence type="predicted"/>
<dbReference type="PROSITE" id="PS00478">
    <property type="entry name" value="LIM_DOMAIN_1"/>
    <property type="match status" value="2"/>
</dbReference>
<evidence type="ECO:0000313" key="9">
    <source>
        <dbReference type="Proteomes" id="UP000472262"/>
    </source>
</evidence>
<dbReference type="GO" id="GO:0001725">
    <property type="term" value="C:stress fiber"/>
    <property type="evidence" value="ECO:0007669"/>
    <property type="project" value="TreeGrafter"/>
</dbReference>
<feature type="domain" description="LIM zinc-binding" evidence="7">
    <location>
        <begin position="102"/>
        <end position="161"/>
    </location>
</feature>
<dbReference type="OMA" id="RDEVWHR"/>
<dbReference type="Gene3D" id="2.10.110.10">
    <property type="entry name" value="Cysteine Rich Protein"/>
    <property type="match status" value="2"/>
</dbReference>
<dbReference type="FunFam" id="2.10.110.10:FF:000070">
    <property type="entry name" value="Four and a half LIM domains 3"/>
    <property type="match status" value="1"/>
</dbReference>
<dbReference type="GO" id="GO:0003779">
    <property type="term" value="F:actin binding"/>
    <property type="evidence" value="ECO:0007669"/>
    <property type="project" value="TreeGrafter"/>
</dbReference>
<protein>
    <submittedName>
        <fullName evidence="8">Four and a half LIM domains 3b</fullName>
    </submittedName>
</protein>
<dbReference type="SMART" id="SM00132">
    <property type="entry name" value="LIM"/>
    <property type="match status" value="2"/>
</dbReference>
<evidence type="ECO:0000313" key="8">
    <source>
        <dbReference type="Ensembl" id="ENSSGRP00000008649.1"/>
    </source>
</evidence>
<dbReference type="CDD" id="cd09434">
    <property type="entry name" value="LIM4_FHL3"/>
    <property type="match status" value="1"/>
</dbReference>
<dbReference type="GO" id="GO:0005634">
    <property type="term" value="C:nucleus"/>
    <property type="evidence" value="ECO:0007669"/>
    <property type="project" value="TreeGrafter"/>
</dbReference>
<dbReference type="Proteomes" id="UP000472262">
    <property type="component" value="Unassembled WGS sequence"/>
</dbReference>
<dbReference type="Pfam" id="PF00412">
    <property type="entry name" value="LIM"/>
    <property type="match status" value="2"/>
</dbReference>
<name>A0A672KGR6_SINGR</name>
<keyword evidence="3" id="KW-0863">Zinc-finger</keyword>
<evidence type="ECO:0000256" key="3">
    <source>
        <dbReference type="ARBA" id="ARBA00022771"/>
    </source>
</evidence>
<dbReference type="GO" id="GO:0030036">
    <property type="term" value="P:actin cytoskeleton organization"/>
    <property type="evidence" value="ECO:0007669"/>
    <property type="project" value="TreeGrafter"/>
</dbReference>
<evidence type="ECO:0000256" key="6">
    <source>
        <dbReference type="PROSITE-ProRule" id="PRU00125"/>
    </source>
</evidence>
<dbReference type="PANTHER" id="PTHR24205:SF5">
    <property type="entry name" value="FOUR AND A HALF LIM DOMAINS PROTEIN 3"/>
    <property type="match status" value="1"/>
</dbReference>
<dbReference type="FunFam" id="2.10.110.10:FF:000013">
    <property type="entry name" value="Four and a half LIM domains 1"/>
    <property type="match status" value="1"/>
</dbReference>
<keyword evidence="1 6" id="KW-0479">Metal-binding</keyword>
<evidence type="ECO:0000256" key="2">
    <source>
        <dbReference type="ARBA" id="ARBA00022737"/>
    </source>
</evidence>
<dbReference type="InParanoid" id="A0A672KGR6"/>
<keyword evidence="4 6" id="KW-0862">Zinc</keyword>
<dbReference type="SUPFAM" id="SSF57716">
    <property type="entry name" value="Glucocorticoid receptor-like (DNA-binding domain)"/>
    <property type="match status" value="3"/>
</dbReference>
<keyword evidence="2" id="KW-0677">Repeat</keyword>
<dbReference type="GO" id="GO:0008270">
    <property type="term" value="F:zinc ion binding"/>
    <property type="evidence" value="ECO:0007669"/>
    <property type="project" value="UniProtKB-KW"/>
</dbReference>
<organism evidence="8 9">
    <name type="scientific">Sinocyclocheilus grahami</name>
    <name type="common">Dianchi golden-line fish</name>
    <name type="synonym">Barbus grahami</name>
    <dbReference type="NCBI Taxonomy" id="75366"/>
    <lineage>
        <taxon>Eukaryota</taxon>
        <taxon>Metazoa</taxon>
        <taxon>Chordata</taxon>
        <taxon>Craniata</taxon>
        <taxon>Vertebrata</taxon>
        <taxon>Euteleostomi</taxon>
        <taxon>Actinopterygii</taxon>
        <taxon>Neopterygii</taxon>
        <taxon>Teleostei</taxon>
        <taxon>Ostariophysi</taxon>
        <taxon>Cypriniformes</taxon>
        <taxon>Cyprinidae</taxon>
        <taxon>Cyprininae</taxon>
        <taxon>Sinocyclocheilus</taxon>
    </lineage>
</organism>
<evidence type="ECO:0000259" key="7">
    <source>
        <dbReference type="PROSITE" id="PS50023"/>
    </source>
</evidence>
<dbReference type="PANTHER" id="PTHR24205">
    <property type="entry name" value="FOUR AND A HALF LIM DOMAINS PROTEIN"/>
    <property type="match status" value="1"/>
</dbReference>
<accession>A0A672KGR6</accession>
<dbReference type="Ensembl" id="ENSSGRT00000009436.1">
    <property type="protein sequence ID" value="ENSSGRP00000008649.1"/>
    <property type="gene ID" value="ENSSGRG00000005855.1"/>
</dbReference>
<reference evidence="8" key="2">
    <citation type="submission" date="2025-09" db="UniProtKB">
        <authorList>
            <consortium name="Ensembl"/>
        </authorList>
    </citation>
    <scope>IDENTIFICATION</scope>
</reference>
<dbReference type="InterPro" id="IPR001781">
    <property type="entry name" value="Znf_LIM"/>
</dbReference>
<keyword evidence="9" id="KW-1185">Reference proteome</keyword>
<evidence type="ECO:0000256" key="5">
    <source>
        <dbReference type="ARBA" id="ARBA00023038"/>
    </source>
</evidence>
<evidence type="ECO:0000256" key="4">
    <source>
        <dbReference type="ARBA" id="ARBA00022833"/>
    </source>
</evidence>
<evidence type="ECO:0000256" key="1">
    <source>
        <dbReference type="ARBA" id="ARBA00022723"/>
    </source>
</evidence>
<dbReference type="GO" id="GO:0003712">
    <property type="term" value="F:transcription coregulator activity"/>
    <property type="evidence" value="ECO:0007669"/>
    <property type="project" value="TreeGrafter"/>
</dbReference>